<accession>A0ACB5TCC3</accession>
<sequence length="498" mass="52619">MGMPSLPTQPTIQRIIPAQGPIRGGIEVTLLGTNFKPGLNVKFGASLSLCSHVWSESSIVSYLPPAVQAGPVLVTLVDSTTDENGNGDNNNNNGGGSDGNVNGVDAGGVVGTHQIFTYTDDSDRQLIELALQIVGLKMNGKLEDAKNIAKRIIGNTSNNNNNNSNGNSTTASAGGGATDQLQQHYHALQQELHDTSSAWLTQPTSTNTKEQTLLSFLSCLQLPHCPITTPNWSLTTPEGQTMLHLAALKGYSKLTLFLLLNGCKVEFFDSNGFTPLLFALWCGEREVVEVLVKFGAKLHSRFVGVGGSKVRVEDCCDANVLDLIDLCFGGAGVESGLGAGVGGNETVTGVGEKVGERVNDVQRRPSSDSFESMYDDDVNDSLTVAVAASTGVGVGASAVGGVASGTAGVFSQFIHGSHQSSHVRSSHHHHAHHSHHSHPHRGQQHGSNANMDEAIEFEDDVEEEAMLDTEVATSPVFSPFSSAVDSVDEDNHNNEDNC</sequence>
<keyword evidence="2" id="KW-1185">Reference proteome</keyword>
<evidence type="ECO:0000313" key="1">
    <source>
        <dbReference type="EMBL" id="GME85209.1"/>
    </source>
</evidence>
<organism evidence="1 2">
    <name type="scientific">Ambrosiozyma monospora</name>
    <name type="common">Yeast</name>
    <name type="synonym">Endomycopsis monosporus</name>
    <dbReference type="NCBI Taxonomy" id="43982"/>
    <lineage>
        <taxon>Eukaryota</taxon>
        <taxon>Fungi</taxon>
        <taxon>Dikarya</taxon>
        <taxon>Ascomycota</taxon>
        <taxon>Saccharomycotina</taxon>
        <taxon>Pichiomycetes</taxon>
        <taxon>Pichiales</taxon>
        <taxon>Pichiaceae</taxon>
        <taxon>Ambrosiozyma</taxon>
    </lineage>
</organism>
<protein>
    <submittedName>
        <fullName evidence="1">Unnamed protein product</fullName>
    </submittedName>
</protein>
<dbReference type="EMBL" id="BSXS01006202">
    <property type="protein sequence ID" value="GME85209.1"/>
    <property type="molecule type" value="Genomic_DNA"/>
</dbReference>
<dbReference type="Proteomes" id="UP001165064">
    <property type="component" value="Unassembled WGS sequence"/>
</dbReference>
<gene>
    <name evidence="1" type="ORF">Amon02_000745400</name>
</gene>
<reference evidence="1" key="1">
    <citation type="submission" date="2023-04" db="EMBL/GenBank/DDBJ databases">
        <title>Ambrosiozyma monospora NBRC 10751.</title>
        <authorList>
            <person name="Ichikawa N."/>
            <person name="Sato H."/>
            <person name="Tonouchi N."/>
        </authorList>
    </citation>
    <scope>NUCLEOTIDE SEQUENCE</scope>
    <source>
        <strain evidence="1">NBRC 10751</strain>
    </source>
</reference>
<proteinExistence type="predicted"/>
<name>A0ACB5TCC3_AMBMO</name>
<comment type="caution">
    <text evidence="1">The sequence shown here is derived from an EMBL/GenBank/DDBJ whole genome shotgun (WGS) entry which is preliminary data.</text>
</comment>
<evidence type="ECO:0000313" key="2">
    <source>
        <dbReference type="Proteomes" id="UP001165064"/>
    </source>
</evidence>